<gene>
    <name evidence="6" type="ORF">EUA07_03855</name>
</gene>
<dbReference type="OrthoDB" id="9777306at2"/>
<dbReference type="InterPro" id="IPR017850">
    <property type="entry name" value="Alkaline_phosphatase_core_sf"/>
</dbReference>
<dbReference type="PROSITE" id="PS00523">
    <property type="entry name" value="SULFATASE_1"/>
    <property type="match status" value="1"/>
</dbReference>
<sequence>MAAAKPNIIFFLADDMATYHLRHMPNTRRHVFARGARFTNFYANVSLCCPSRASLLTGKYAHNTGIGGNAFPDGFHGFHVGDESKRTFAVALRRRAGYTTGLLGKYLNEYPFVESAPRNAVPRTFVPPGWSDWAVPISGQYYGVDYLLNRNGRILRKRGPRDYLGDLLARRALRKIEKNEDGGGLALVFASYGPHMPEPASPREKGDPVLAARIARQSLPRTPDFDEADVGDKPRRLRRLDRISATREARIDRIFRRQLLSLASLDRYVGEVVSALRRTGQLDNTYLVFSSDNGYHMGHHRLPIGKNLPYLTDVRVPMGIRGPGIAPGTIVRDVTGTIDVAPTFADMAGIELAWVHDGESVLPLAKGTQAEAWRRFFLIQRGAVGDVPGRPAAEPARPEERRAAVLGGGWRGVVSQRWQYVRWGSGEEELYDGAIDPYQLDNVLAVPIEERTPEQRQALDDARAALARLTGCVGAAECRVG</sequence>
<dbReference type="AlphaFoldDB" id="A0A4Q2SF93"/>
<dbReference type="Pfam" id="PF00884">
    <property type="entry name" value="Sulfatase"/>
    <property type="match status" value="1"/>
</dbReference>
<dbReference type="InterPro" id="IPR024607">
    <property type="entry name" value="Sulfatase_CS"/>
</dbReference>
<feature type="domain" description="Sulfatase N-terminal" evidence="5">
    <location>
        <begin position="6"/>
        <end position="350"/>
    </location>
</feature>
<dbReference type="Proteomes" id="UP000293291">
    <property type="component" value="Unassembled WGS sequence"/>
</dbReference>
<evidence type="ECO:0000256" key="3">
    <source>
        <dbReference type="ARBA" id="ARBA00022801"/>
    </source>
</evidence>
<accession>A0A4Q2SF93</accession>
<keyword evidence="7" id="KW-1185">Reference proteome</keyword>
<dbReference type="GO" id="GO:0016787">
    <property type="term" value="F:hydrolase activity"/>
    <property type="evidence" value="ECO:0007669"/>
    <property type="project" value="UniProtKB-KW"/>
</dbReference>
<dbReference type="RefSeq" id="WP_129453672.1">
    <property type="nucleotide sequence ID" value="NZ_JACXYX010000007.1"/>
</dbReference>
<evidence type="ECO:0000256" key="2">
    <source>
        <dbReference type="ARBA" id="ARBA00022729"/>
    </source>
</evidence>
<comment type="caution">
    <text evidence="6">The sequence shown here is derived from an EMBL/GenBank/DDBJ whole genome shotgun (WGS) entry which is preliminary data.</text>
</comment>
<name>A0A4Q2SF93_9ACTN</name>
<dbReference type="EMBL" id="SDWU01000003">
    <property type="protein sequence ID" value="RYC04075.1"/>
    <property type="molecule type" value="Genomic_DNA"/>
</dbReference>
<dbReference type="PANTHER" id="PTHR43108:SF8">
    <property type="entry name" value="SD21168P"/>
    <property type="match status" value="1"/>
</dbReference>
<dbReference type="Gene3D" id="3.40.720.10">
    <property type="entry name" value="Alkaline Phosphatase, subunit A"/>
    <property type="match status" value="1"/>
</dbReference>
<evidence type="ECO:0000256" key="4">
    <source>
        <dbReference type="ARBA" id="ARBA00023180"/>
    </source>
</evidence>
<evidence type="ECO:0000259" key="5">
    <source>
        <dbReference type="Pfam" id="PF00884"/>
    </source>
</evidence>
<keyword evidence="3" id="KW-0378">Hydrolase</keyword>
<dbReference type="CDD" id="cd16147">
    <property type="entry name" value="G6S"/>
    <property type="match status" value="1"/>
</dbReference>
<comment type="similarity">
    <text evidence="1">Belongs to the sulfatase family.</text>
</comment>
<keyword evidence="4" id="KW-0325">Glycoprotein</keyword>
<dbReference type="SUPFAM" id="SSF53649">
    <property type="entry name" value="Alkaline phosphatase-like"/>
    <property type="match status" value="1"/>
</dbReference>
<reference evidence="6 7" key="1">
    <citation type="submission" date="2019-01" db="EMBL/GenBank/DDBJ databases">
        <title>Novel species of Nocardioides.</title>
        <authorList>
            <person name="Liu Q."/>
            <person name="Xin Y.-H."/>
        </authorList>
    </citation>
    <scope>NUCLEOTIDE SEQUENCE [LARGE SCALE GENOMIC DNA]</scope>
    <source>
        <strain evidence="6 7">CGMCC 4.6875</strain>
    </source>
</reference>
<keyword evidence="2" id="KW-0732">Signal</keyword>
<proteinExistence type="inferred from homology"/>
<organism evidence="6 7">
    <name type="scientific">Nocardioides ganghwensis</name>
    <dbReference type="NCBI Taxonomy" id="252230"/>
    <lineage>
        <taxon>Bacteria</taxon>
        <taxon>Bacillati</taxon>
        <taxon>Actinomycetota</taxon>
        <taxon>Actinomycetes</taxon>
        <taxon>Propionibacteriales</taxon>
        <taxon>Nocardioidaceae</taxon>
        <taxon>Nocardioides</taxon>
    </lineage>
</organism>
<evidence type="ECO:0000256" key="1">
    <source>
        <dbReference type="ARBA" id="ARBA00008779"/>
    </source>
</evidence>
<evidence type="ECO:0000313" key="6">
    <source>
        <dbReference type="EMBL" id="RYC04075.1"/>
    </source>
</evidence>
<dbReference type="PANTHER" id="PTHR43108">
    <property type="entry name" value="N-ACETYLGLUCOSAMINE-6-SULFATASE FAMILY MEMBER"/>
    <property type="match status" value="1"/>
</dbReference>
<dbReference type="InterPro" id="IPR000917">
    <property type="entry name" value="Sulfatase_N"/>
</dbReference>
<evidence type="ECO:0000313" key="7">
    <source>
        <dbReference type="Proteomes" id="UP000293291"/>
    </source>
</evidence>
<protein>
    <submittedName>
        <fullName evidence="6">Sulfatase</fullName>
    </submittedName>
</protein>